<organism evidence="1 2">
    <name type="scientific">Mycobacterium timonense</name>
    <dbReference type="NCBI Taxonomy" id="701043"/>
    <lineage>
        <taxon>Bacteria</taxon>
        <taxon>Bacillati</taxon>
        <taxon>Actinomycetota</taxon>
        <taxon>Actinomycetes</taxon>
        <taxon>Mycobacteriales</taxon>
        <taxon>Mycobacteriaceae</taxon>
        <taxon>Mycobacterium</taxon>
        <taxon>Mycobacterium avium complex (MAC)</taxon>
    </lineage>
</organism>
<proteinExistence type="predicted"/>
<gene>
    <name evidence="1" type="ORF">MTIM_49790</name>
</gene>
<dbReference type="AlphaFoldDB" id="A0A7I9ZDL8"/>
<dbReference type="Proteomes" id="UP000465301">
    <property type="component" value="Unassembled WGS sequence"/>
</dbReference>
<evidence type="ECO:0000313" key="2">
    <source>
        <dbReference type="Proteomes" id="UP000465301"/>
    </source>
</evidence>
<protein>
    <submittedName>
        <fullName evidence="1">Uncharacterized protein</fullName>
    </submittedName>
</protein>
<keyword evidence="2" id="KW-1185">Reference proteome</keyword>
<accession>A0A7I9ZDL8</accession>
<dbReference type="EMBL" id="BLLA01000001">
    <property type="protein sequence ID" value="GFG99100.1"/>
    <property type="molecule type" value="Genomic_DNA"/>
</dbReference>
<comment type="caution">
    <text evidence="1">The sequence shown here is derived from an EMBL/GenBank/DDBJ whole genome shotgun (WGS) entry which is preliminary data.</text>
</comment>
<name>A0A7I9ZDL8_9MYCO</name>
<evidence type="ECO:0000313" key="1">
    <source>
        <dbReference type="EMBL" id="GFG99100.1"/>
    </source>
</evidence>
<sequence>MRPPPRRYPHHLKEYAVVVLKSGFTQADDGTVHDEYWIGTSLRAANVQVVESGALVFIDSAGEVTTAIAPARWKEINRTR</sequence>
<reference evidence="1 2" key="1">
    <citation type="journal article" date="2019" name="Emerg. Microbes Infect.">
        <title>Comprehensive subspecies identification of 175 nontuberculous mycobacteria species based on 7547 genomic profiles.</title>
        <authorList>
            <person name="Matsumoto Y."/>
            <person name="Kinjo T."/>
            <person name="Motooka D."/>
            <person name="Nabeya D."/>
            <person name="Jung N."/>
            <person name="Uechi K."/>
            <person name="Horii T."/>
            <person name="Iida T."/>
            <person name="Fujita J."/>
            <person name="Nakamura S."/>
        </authorList>
    </citation>
    <scope>NUCLEOTIDE SEQUENCE [LARGE SCALE GENOMIC DNA]</scope>
    <source>
        <strain evidence="1 2">JCM 30726</strain>
    </source>
</reference>